<accession>A0A388KCD2</accession>
<keyword evidence="2" id="KW-0472">Membrane</keyword>
<keyword evidence="2" id="KW-0812">Transmembrane</keyword>
<dbReference type="AlphaFoldDB" id="A0A388KCD2"/>
<feature type="transmembrane region" description="Helical" evidence="2">
    <location>
        <begin position="62"/>
        <end position="83"/>
    </location>
</feature>
<protein>
    <submittedName>
        <fullName evidence="3">Uncharacterized protein</fullName>
    </submittedName>
</protein>
<dbReference type="Gramene" id="GBG67691">
    <property type="protein sequence ID" value="GBG67691"/>
    <property type="gene ID" value="CBR_g819"/>
</dbReference>
<keyword evidence="4" id="KW-1185">Reference proteome</keyword>
<evidence type="ECO:0000256" key="1">
    <source>
        <dbReference type="SAM" id="MobiDB-lite"/>
    </source>
</evidence>
<name>A0A388KCD2_CHABU</name>
<dbReference type="Proteomes" id="UP000265515">
    <property type="component" value="Unassembled WGS sequence"/>
</dbReference>
<evidence type="ECO:0000313" key="3">
    <source>
        <dbReference type="EMBL" id="GBG67691.1"/>
    </source>
</evidence>
<evidence type="ECO:0000313" key="4">
    <source>
        <dbReference type="Proteomes" id="UP000265515"/>
    </source>
</evidence>
<comment type="caution">
    <text evidence="3">The sequence shown here is derived from an EMBL/GenBank/DDBJ whole genome shotgun (WGS) entry which is preliminary data.</text>
</comment>
<proteinExistence type="predicted"/>
<reference evidence="3 4" key="1">
    <citation type="journal article" date="2018" name="Cell">
        <title>The Chara Genome: Secondary Complexity and Implications for Plant Terrestrialization.</title>
        <authorList>
            <person name="Nishiyama T."/>
            <person name="Sakayama H."/>
            <person name="Vries J.D."/>
            <person name="Buschmann H."/>
            <person name="Saint-Marcoux D."/>
            <person name="Ullrich K.K."/>
            <person name="Haas F.B."/>
            <person name="Vanderstraeten L."/>
            <person name="Becker D."/>
            <person name="Lang D."/>
            <person name="Vosolsobe S."/>
            <person name="Rombauts S."/>
            <person name="Wilhelmsson P.K.I."/>
            <person name="Janitza P."/>
            <person name="Kern R."/>
            <person name="Heyl A."/>
            <person name="Rumpler F."/>
            <person name="Villalobos L.I.A.C."/>
            <person name="Clay J.M."/>
            <person name="Skokan R."/>
            <person name="Toyoda A."/>
            <person name="Suzuki Y."/>
            <person name="Kagoshima H."/>
            <person name="Schijlen E."/>
            <person name="Tajeshwar N."/>
            <person name="Catarino B."/>
            <person name="Hetherington A.J."/>
            <person name="Saltykova A."/>
            <person name="Bonnot C."/>
            <person name="Breuninger H."/>
            <person name="Symeonidi A."/>
            <person name="Radhakrishnan G.V."/>
            <person name="Van Nieuwerburgh F."/>
            <person name="Deforce D."/>
            <person name="Chang C."/>
            <person name="Karol K.G."/>
            <person name="Hedrich R."/>
            <person name="Ulvskov P."/>
            <person name="Glockner G."/>
            <person name="Delwiche C.F."/>
            <person name="Petrasek J."/>
            <person name="Van de Peer Y."/>
            <person name="Friml J."/>
            <person name="Beilby M."/>
            <person name="Dolan L."/>
            <person name="Kohara Y."/>
            <person name="Sugano S."/>
            <person name="Fujiyama A."/>
            <person name="Delaux P.-M."/>
            <person name="Quint M."/>
            <person name="TheiBen G."/>
            <person name="Hagemann M."/>
            <person name="Harholt J."/>
            <person name="Dunand C."/>
            <person name="Zachgo S."/>
            <person name="Langdale J."/>
            <person name="Maumus F."/>
            <person name="Straeten D.V.D."/>
            <person name="Gould S.B."/>
            <person name="Rensing S.A."/>
        </authorList>
    </citation>
    <scope>NUCLEOTIDE SEQUENCE [LARGE SCALE GENOMIC DNA]</scope>
    <source>
        <strain evidence="3 4">S276</strain>
    </source>
</reference>
<sequence length="588" mass="64196">MMEVASRREQDTKLRYMAVHPLQMAGCVAEVRHVVVLNTADDCAGLQLSSHVCMADLIRKTVLLAFVLLALLIVILLQLWQLLRHSRAPPRKKATKKEGRGARARKVMGDDRLPEGQMYGIGPGVHTGLPRATRHRIDPALYVHLPSYMQPLSDDDGWVPPPSALPLAWGSTQTSYESAPRSDDRGAGMGPMSSLMADPTGGRPDPLQLHLSPTCTMDASTTVLVEHSTRSQGGVSVTMHDEREVGQAAERPPMSSYGCGGNCGVLPSSSAAVRSPLPRTRPVGRVTTATAAESPQVIERIIPRCTTLFTRRRYSRDDAIHATTPNNQAIHPPNLHDTGGLHPQQSNDGEESQARGPTTAGETSANDNMERETGDGYGSRSSGGMPSGKRKNARQLAFDVVTDVMNTHSTVMADSVDHASKCQCEVLQRQCDIMEREAATQEKQCEVLDVGQRMLCDALLKIASALRGNFYGRDFGFENGVTKHGVHHNEVDADRDTCLHLTIGYGFGKRLLRQVVIFTRKVGTTILDCWVGGSNVLTDIIDLLVSNVAMGFEGRLHEPAMYVVHAEPPFVDLSYLHGEVRIIVDEFH</sequence>
<feature type="region of interest" description="Disordered" evidence="1">
    <location>
        <begin position="321"/>
        <end position="392"/>
    </location>
</feature>
<feature type="region of interest" description="Disordered" evidence="1">
    <location>
        <begin position="171"/>
        <end position="204"/>
    </location>
</feature>
<organism evidence="3 4">
    <name type="scientific">Chara braunii</name>
    <name type="common">Braun's stonewort</name>
    <dbReference type="NCBI Taxonomy" id="69332"/>
    <lineage>
        <taxon>Eukaryota</taxon>
        <taxon>Viridiplantae</taxon>
        <taxon>Streptophyta</taxon>
        <taxon>Charophyceae</taxon>
        <taxon>Charales</taxon>
        <taxon>Characeae</taxon>
        <taxon>Chara</taxon>
    </lineage>
</organism>
<dbReference type="EMBL" id="BFEA01000090">
    <property type="protein sequence ID" value="GBG67691.1"/>
    <property type="molecule type" value="Genomic_DNA"/>
</dbReference>
<evidence type="ECO:0000256" key="2">
    <source>
        <dbReference type="SAM" id="Phobius"/>
    </source>
</evidence>
<gene>
    <name evidence="3" type="ORF">CBR_g819</name>
</gene>
<keyword evidence="2" id="KW-1133">Transmembrane helix</keyword>